<dbReference type="EMBL" id="FOTW01000006">
    <property type="protein sequence ID" value="SFL64235.1"/>
    <property type="molecule type" value="Genomic_DNA"/>
</dbReference>
<keyword evidence="2" id="KW-1185">Reference proteome</keyword>
<name>A0A1I4JCF9_9BURK</name>
<protein>
    <submittedName>
        <fullName evidence="1">Uncharacterized protein</fullName>
    </submittedName>
</protein>
<reference evidence="1 2" key="1">
    <citation type="submission" date="2016-10" db="EMBL/GenBank/DDBJ databases">
        <authorList>
            <person name="de Groot N.N."/>
        </authorList>
    </citation>
    <scope>NUCLEOTIDE SEQUENCE [LARGE SCALE GENOMIC DNA]</scope>
    <source>
        <strain evidence="1 2">ATCC 43154</strain>
    </source>
</reference>
<dbReference type="Proteomes" id="UP000199470">
    <property type="component" value="Unassembled WGS sequence"/>
</dbReference>
<organism evidence="1 2">
    <name type="scientific">Rugamonas rubra</name>
    <dbReference type="NCBI Taxonomy" id="758825"/>
    <lineage>
        <taxon>Bacteria</taxon>
        <taxon>Pseudomonadati</taxon>
        <taxon>Pseudomonadota</taxon>
        <taxon>Betaproteobacteria</taxon>
        <taxon>Burkholderiales</taxon>
        <taxon>Oxalobacteraceae</taxon>
        <taxon>Telluria group</taxon>
        <taxon>Rugamonas</taxon>
    </lineage>
</organism>
<dbReference type="RefSeq" id="WP_281249342.1">
    <property type="nucleotide sequence ID" value="NZ_FOTW01000006.1"/>
</dbReference>
<sequence>MEQATVLLPRTLWQVVKREQPTFQSSLPTLWKFLAKSEEKK</sequence>
<accession>A0A1I4JCF9</accession>
<dbReference type="AlphaFoldDB" id="A0A1I4JCF9"/>
<evidence type="ECO:0000313" key="1">
    <source>
        <dbReference type="EMBL" id="SFL64235.1"/>
    </source>
</evidence>
<proteinExistence type="predicted"/>
<evidence type="ECO:0000313" key="2">
    <source>
        <dbReference type="Proteomes" id="UP000199470"/>
    </source>
</evidence>
<gene>
    <name evidence="1" type="ORF">SAMN02982985_00925</name>
</gene>